<name>A0A9W8GWJ8_9FUNG</name>
<feature type="compositionally biased region" description="Low complexity" evidence="1">
    <location>
        <begin position="334"/>
        <end position="343"/>
    </location>
</feature>
<dbReference type="EMBL" id="JANBUH010000088">
    <property type="protein sequence ID" value="KAJ2754905.1"/>
    <property type="molecule type" value="Genomic_DNA"/>
</dbReference>
<feature type="compositionally biased region" description="Polar residues" evidence="1">
    <location>
        <begin position="655"/>
        <end position="673"/>
    </location>
</feature>
<reference evidence="2" key="1">
    <citation type="submission" date="2022-07" db="EMBL/GenBank/DDBJ databases">
        <title>Phylogenomic reconstructions and comparative analyses of Kickxellomycotina fungi.</title>
        <authorList>
            <person name="Reynolds N.K."/>
            <person name="Stajich J.E."/>
            <person name="Barry K."/>
            <person name="Grigoriev I.V."/>
            <person name="Crous P."/>
            <person name="Smith M.E."/>
        </authorList>
    </citation>
    <scope>NUCLEOTIDE SEQUENCE</scope>
    <source>
        <strain evidence="2">BCRC 34297</strain>
    </source>
</reference>
<feature type="compositionally biased region" description="Basic and acidic residues" evidence="1">
    <location>
        <begin position="301"/>
        <end position="329"/>
    </location>
</feature>
<dbReference type="AlphaFoldDB" id="A0A9W8GWJ8"/>
<feature type="compositionally biased region" description="Basic and acidic residues" evidence="1">
    <location>
        <begin position="126"/>
        <end position="135"/>
    </location>
</feature>
<feature type="compositionally biased region" description="Low complexity" evidence="1">
    <location>
        <begin position="265"/>
        <end position="286"/>
    </location>
</feature>
<feature type="compositionally biased region" description="Basic and acidic residues" evidence="1">
    <location>
        <begin position="190"/>
        <end position="225"/>
    </location>
</feature>
<feature type="compositionally biased region" description="Polar residues" evidence="1">
    <location>
        <begin position="458"/>
        <end position="470"/>
    </location>
</feature>
<feature type="region of interest" description="Disordered" evidence="1">
    <location>
        <begin position="1"/>
        <end position="682"/>
    </location>
</feature>
<evidence type="ECO:0000256" key="1">
    <source>
        <dbReference type="SAM" id="MobiDB-lite"/>
    </source>
</evidence>
<dbReference type="OrthoDB" id="5585355at2759"/>
<gene>
    <name evidence="2" type="ORF">GGI19_002056</name>
</gene>
<evidence type="ECO:0000313" key="2">
    <source>
        <dbReference type="EMBL" id="KAJ2754905.1"/>
    </source>
</evidence>
<feature type="compositionally biased region" description="Basic and acidic residues" evidence="1">
    <location>
        <begin position="491"/>
        <end position="508"/>
    </location>
</feature>
<feature type="compositionally biased region" description="Basic and acidic residues" evidence="1">
    <location>
        <begin position="353"/>
        <end position="404"/>
    </location>
</feature>
<accession>A0A9W8GWJ8</accession>
<organism evidence="2 3">
    <name type="scientific">Coemansia pectinata</name>
    <dbReference type="NCBI Taxonomy" id="1052879"/>
    <lineage>
        <taxon>Eukaryota</taxon>
        <taxon>Fungi</taxon>
        <taxon>Fungi incertae sedis</taxon>
        <taxon>Zoopagomycota</taxon>
        <taxon>Kickxellomycotina</taxon>
        <taxon>Kickxellomycetes</taxon>
        <taxon>Kickxellales</taxon>
        <taxon>Kickxellaceae</taxon>
        <taxon>Coemansia</taxon>
    </lineage>
</organism>
<evidence type="ECO:0000313" key="3">
    <source>
        <dbReference type="Proteomes" id="UP001140011"/>
    </source>
</evidence>
<keyword evidence="3" id="KW-1185">Reference proteome</keyword>
<feature type="compositionally biased region" description="Basic and acidic residues" evidence="1">
    <location>
        <begin position="98"/>
        <end position="110"/>
    </location>
</feature>
<dbReference type="Proteomes" id="UP001140011">
    <property type="component" value="Unassembled WGS sequence"/>
</dbReference>
<feature type="compositionally biased region" description="Polar residues" evidence="1">
    <location>
        <begin position="603"/>
        <end position="616"/>
    </location>
</feature>
<feature type="compositionally biased region" description="Low complexity" evidence="1">
    <location>
        <begin position="472"/>
        <end position="490"/>
    </location>
</feature>
<feature type="compositionally biased region" description="Basic residues" evidence="1">
    <location>
        <begin position="111"/>
        <end position="125"/>
    </location>
</feature>
<feature type="compositionally biased region" description="Polar residues" evidence="1">
    <location>
        <begin position="632"/>
        <end position="641"/>
    </location>
</feature>
<protein>
    <submittedName>
        <fullName evidence="2">Uncharacterized protein</fullName>
    </submittedName>
</protein>
<feature type="compositionally biased region" description="Basic and acidic residues" evidence="1">
    <location>
        <begin position="433"/>
        <end position="455"/>
    </location>
</feature>
<comment type="caution">
    <text evidence="2">The sequence shown here is derived from an EMBL/GenBank/DDBJ whole genome shotgun (WGS) entry which is preliminary data.</text>
</comment>
<sequence>MSEEGEADFDVGQILEDRHDQFTSETKSSPRRERRPTGAASAAVGDSVLGVVGSAVVPESLTAEGSGDTARSAHNNGNGRRSEHDTRHNPALPPRSPEAGRRAGNDDYYHRRVGGRSRSRSRHRSQSREHARRAAPEYSGEYRGGSYRVNRYGERELSRSGYYRRSERESTSYRRRDSERQPYARSGYSTREEADAGDASRRSIDKERAIEELRLRVRSATDRPTDIIVPPATRERSPSAIVRASDDSLVTLDQRDSTLEAPKPSTTADLATSSVAAVSSSEATGGTAPGPDVDMDDIEEGEHIEVEGEVEVARPSKSSYTREKADVTMRSRSRSNGSYSRSRAAYTNHSPSRGKERSRSRTRAYHEPEDRRASGGHDHPSDGAHRRKYEDQADRSEYRAREPYGSRSAHYSKYNDAGYQSSRYAASGARSPSDVREGGYRSERRHYGSRYDRYGATDSRTQADSRQPTFGSAVSPSRQPSRSRSRSPVAPHDDDRRADRLGYSDRYHQASRPISRNAGSYSRSPSRYAREADASYGERRRSHYGESRWPGPDDRSRSSPSHQITADEAPLDGSDSANPPPPPPPMQGSSSAHGPPSFGNYPRTGSPSYHQHSQDSPYRGYSSRQYHRQSRTSKAGASSSRAPYASRHEHEGHSRTPSNGGSYSQSYQPSRGQSPGAGFPVAATTEPVLPELVLPAFTHGTDLYISRFPESAEWLEVRAQVREQAKRILELSTGSRKTGFEMAYAGWGVHKAEGQAQLALWQIERAEQGLGAVSGRSLMASSALSDL</sequence>
<feature type="compositionally biased region" description="Basic and acidic residues" evidence="1">
    <location>
        <begin position="151"/>
        <end position="182"/>
    </location>
</feature>
<proteinExistence type="predicted"/>
<feature type="compositionally biased region" description="Basic and acidic residues" evidence="1">
    <location>
        <begin position="528"/>
        <end position="557"/>
    </location>
</feature>
<feature type="compositionally biased region" description="Polar residues" evidence="1">
    <location>
        <begin position="512"/>
        <end position="525"/>
    </location>
</feature>